<dbReference type="EMBL" id="BATM01000008">
    <property type="protein sequence ID" value="GAD79074.1"/>
    <property type="molecule type" value="Genomic_DNA"/>
</dbReference>
<dbReference type="SUPFAM" id="SSF52540">
    <property type="entry name" value="P-loop containing nucleoside triphosphate hydrolases"/>
    <property type="match status" value="1"/>
</dbReference>
<dbReference type="Proteomes" id="UP000016562">
    <property type="component" value="Unassembled WGS sequence"/>
</dbReference>
<dbReference type="OrthoDB" id="9802264at2"/>
<dbReference type="InterPro" id="IPR017871">
    <property type="entry name" value="ABC_transporter-like_CS"/>
</dbReference>
<comment type="caution">
    <text evidence="6">The sequence shown here is derived from an EMBL/GenBank/DDBJ whole genome shotgun (WGS) entry which is preliminary data.</text>
</comment>
<dbReference type="eggNOG" id="COG1122">
    <property type="taxonomic scope" value="Bacteria"/>
</dbReference>
<comment type="similarity">
    <text evidence="1">Belongs to the ABC transporter superfamily.</text>
</comment>
<protein>
    <submittedName>
        <fullName evidence="6">Putative ABC transporter ATP-binding protein</fullName>
    </submittedName>
</protein>
<keyword evidence="2" id="KW-0813">Transport</keyword>
<dbReference type="GO" id="GO:0016887">
    <property type="term" value="F:ATP hydrolysis activity"/>
    <property type="evidence" value="ECO:0007669"/>
    <property type="project" value="InterPro"/>
</dbReference>
<evidence type="ECO:0000259" key="5">
    <source>
        <dbReference type="PROSITE" id="PS50893"/>
    </source>
</evidence>
<dbReference type="STRING" id="1219080.VEZ01S_08_01100"/>
<dbReference type="GO" id="GO:0005524">
    <property type="term" value="F:ATP binding"/>
    <property type="evidence" value="ECO:0007669"/>
    <property type="project" value="UniProtKB-KW"/>
</dbReference>
<dbReference type="PANTHER" id="PTHR42734:SF17">
    <property type="entry name" value="METAL TRANSPORT SYSTEM ATP-BINDING PROTEIN TM_0124-RELATED"/>
    <property type="match status" value="1"/>
</dbReference>
<dbReference type="InterPro" id="IPR003593">
    <property type="entry name" value="AAA+_ATPase"/>
</dbReference>
<sequence>MTIQLRTQDLSKRYEERVLFHIPHLQIGPSNAIYLKGQNGVGKTTLLKILAGLTTPSTGTINGIEISTFYRLFSRKLFKDVVYLHQSPYMFDASLLDNIRYALPFSSKRGVHGRSQAINALRMVGLESLADEHCSVLSGGEKQRLAMARAWIVNPSILLMDEPSASLDLESTQGIITLAKDLLDRGASIVITSHQQNGLTNLCDTQWTIENQGLTVTPHLRVIDEDTKNLKSITNNKLGNDT</sequence>
<gene>
    <name evidence="6" type="ORF">VEZ01S_08_01100</name>
</gene>
<keyword evidence="4 6" id="KW-0067">ATP-binding</keyword>
<dbReference type="SMART" id="SM00382">
    <property type="entry name" value="AAA"/>
    <property type="match status" value="1"/>
</dbReference>
<dbReference type="Gene3D" id="3.40.50.300">
    <property type="entry name" value="P-loop containing nucleotide triphosphate hydrolases"/>
    <property type="match status" value="1"/>
</dbReference>
<reference evidence="6 7" key="1">
    <citation type="submission" date="2013-09" db="EMBL/GenBank/DDBJ databases">
        <title>Whole genome shotgun sequence of Vibrio ezurae NBRC 102218.</title>
        <authorList>
            <person name="Yoshida I."/>
            <person name="Hosoyama A."/>
            <person name="Numata M."/>
            <person name="Hashimoto M."/>
            <person name="Hosoyama Y."/>
            <person name="Tsuchikane K."/>
            <person name="Noguchi M."/>
            <person name="Hirakata S."/>
            <person name="Ichikawa N."/>
            <person name="Ohji S."/>
            <person name="Yamazoe A."/>
            <person name="Fujita N."/>
        </authorList>
    </citation>
    <scope>NUCLEOTIDE SEQUENCE [LARGE SCALE GENOMIC DNA]</scope>
    <source>
        <strain evidence="6 7">NBRC 102218</strain>
    </source>
</reference>
<proteinExistence type="inferred from homology"/>
<dbReference type="PANTHER" id="PTHR42734">
    <property type="entry name" value="METAL TRANSPORT SYSTEM ATP-BINDING PROTEIN TM_0124-RELATED"/>
    <property type="match status" value="1"/>
</dbReference>
<evidence type="ECO:0000256" key="2">
    <source>
        <dbReference type="ARBA" id="ARBA00022448"/>
    </source>
</evidence>
<dbReference type="InterPro" id="IPR003439">
    <property type="entry name" value="ABC_transporter-like_ATP-bd"/>
</dbReference>
<dbReference type="Pfam" id="PF00005">
    <property type="entry name" value="ABC_tran"/>
    <property type="match status" value="1"/>
</dbReference>
<organism evidence="6 7">
    <name type="scientific">Vibrio ezurae NBRC 102218</name>
    <dbReference type="NCBI Taxonomy" id="1219080"/>
    <lineage>
        <taxon>Bacteria</taxon>
        <taxon>Pseudomonadati</taxon>
        <taxon>Pseudomonadota</taxon>
        <taxon>Gammaproteobacteria</taxon>
        <taxon>Vibrionales</taxon>
        <taxon>Vibrionaceae</taxon>
        <taxon>Vibrio</taxon>
    </lineage>
</organism>
<feature type="domain" description="ABC transporter" evidence="5">
    <location>
        <begin position="5"/>
        <end position="236"/>
    </location>
</feature>
<keyword evidence="7" id="KW-1185">Reference proteome</keyword>
<evidence type="ECO:0000256" key="4">
    <source>
        <dbReference type="ARBA" id="ARBA00022840"/>
    </source>
</evidence>
<keyword evidence="3" id="KW-0547">Nucleotide-binding</keyword>
<evidence type="ECO:0000256" key="1">
    <source>
        <dbReference type="ARBA" id="ARBA00005417"/>
    </source>
</evidence>
<accession>U3CCP7</accession>
<evidence type="ECO:0000313" key="6">
    <source>
        <dbReference type="EMBL" id="GAD79074.1"/>
    </source>
</evidence>
<evidence type="ECO:0000313" key="7">
    <source>
        <dbReference type="Proteomes" id="UP000016562"/>
    </source>
</evidence>
<dbReference type="AlphaFoldDB" id="U3CCP7"/>
<dbReference type="InterPro" id="IPR027417">
    <property type="entry name" value="P-loop_NTPase"/>
</dbReference>
<dbReference type="PROSITE" id="PS50893">
    <property type="entry name" value="ABC_TRANSPORTER_2"/>
    <property type="match status" value="1"/>
</dbReference>
<dbReference type="RefSeq" id="WP_021712785.1">
    <property type="nucleotide sequence ID" value="NZ_BATM01000008.1"/>
</dbReference>
<dbReference type="PROSITE" id="PS00211">
    <property type="entry name" value="ABC_TRANSPORTER_1"/>
    <property type="match status" value="1"/>
</dbReference>
<evidence type="ECO:0000256" key="3">
    <source>
        <dbReference type="ARBA" id="ARBA00022741"/>
    </source>
</evidence>
<name>U3CCP7_9VIBR</name>
<dbReference type="InterPro" id="IPR050153">
    <property type="entry name" value="Metal_Ion_Import_ABC"/>
</dbReference>